<dbReference type="Proteomes" id="UP000257123">
    <property type="component" value="Unassembled WGS sequence"/>
</dbReference>
<dbReference type="AlphaFoldDB" id="A0A371QXR8"/>
<organism evidence="2 5">
    <name type="scientific">Pyrobaculum aerophilum</name>
    <dbReference type="NCBI Taxonomy" id="13773"/>
    <lineage>
        <taxon>Archaea</taxon>
        <taxon>Thermoproteota</taxon>
        <taxon>Thermoprotei</taxon>
        <taxon>Thermoproteales</taxon>
        <taxon>Thermoproteaceae</taxon>
        <taxon>Pyrobaculum</taxon>
    </lineage>
</organism>
<keyword evidence="1" id="KW-1133">Transmembrane helix</keyword>
<feature type="transmembrane region" description="Helical" evidence="1">
    <location>
        <begin position="185"/>
        <end position="203"/>
    </location>
</feature>
<protein>
    <submittedName>
        <fullName evidence="2">Uncharacterized protein</fullName>
    </submittedName>
</protein>
<comment type="caution">
    <text evidence="2">The sequence shown here is derived from an EMBL/GenBank/DDBJ whole genome shotgun (WGS) entry which is preliminary data.</text>
</comment>
<evidence type="ECO:0000313" key="4">
    <source>
        <dbReference type="Proteomes" id="UP000256877"/>
    </source>
</evidence>
<evidence type="ECO:0000313" key="3">
    <source>
        <dbReference type="EMBL" id="RFA98180.1"/>
    </source>
</evidence>
<reference evidence="4 5" key="1">
    <citation type="submission" date="2017-07" db="EMBL/GenBank/DDBJ databases">
        <title>Draft genome sequence of aerobic hyperthermophilic archaea, Pyrobaculum aerophilum YKB31 and YKB32.</title>
        <authorList>
            <person name="Mochizuki T."/>
            <person name="Berliner A.J."/>
            <person name="Yoshida-Takashima Y."/>
            <person name="Takaki Y."/>
            <person name="Nunoura T."/>
            <person name="Takai K."/>
        </authorList>
    </citation>
    <scope>NUCLEOTIDE SEQUENCE [LARGE SCALE GENOMIC DNA]</scope>
    <source>
        <strain evidence="2 5">YKB31</strain>
        <strain evidence="3 4">YKB32</strain>
    </source>
</reference>
<feature type="transmembrane region" description="Helical" evidence="1">
    <location>
        <begin position="209"/>
        <end position="228"/>
    </location>
</feature>
<evidence type="ECO:0000256" key="1">
    <source>
        <dbReference type="SAM" id="Phobius"/>
    </source>
</evidence>
<dbReference type="Proteomes" id="UP000256877">
    <property type="component" value="Unassembled WGS sequence"/>
</dbReference>
<sequence>MPAKGPRRLSGAWYVDLAVVAEGKSCPICEVLGVASYIFYPEIRAYCGARRAKSAVAGDSLGILTPLIFSIVIWCAVFCVLIPLRNLPGLHPTAAWLLAVAAALAMALAIPLGIAFLVALLLRARSKKVGELRGVPVYWLGPYTRPPGFRAFTLPPFKAIFVVGDPPERVLRHELRHIEQGKKITYLRAIPLGLVFIFLGYPAPWVATAVSIGLLVFLFILPYISWTLERDADIHGFENAENYKRTYKAVLKKRPKSRLMRFLRWISTHPPWWVRASERYYDRRVSTLRLFLEDVFSR</sequence>
<feature type="transmembrane region" description="Helical" evidence="1">
    <location>
        <begin position="96"/>
        <end position="122"/>
    </location>
</feature>
<name>A0A371QXR8_9CREN</name>
<dbReference type="EMBL" id="NMUF01000020">
    <property type="protein sequence ID" value="RFA98180.1"/>
    <property type="molecule type" value="Genomic_DNA"/>
</dbReference>
<proteinExistence type="predicted"/>
<feature type="transmembrane region" description="Helical" evidence="1">
    <location>
        <begin position="61"/>
        <end position="84"/>
    </location>
</feature>
<keyword evidence="1" id="KW-0472">Membrane</keyword>
<gene>
    <name evidence="2" type="ORF">CGL51_07905</name>
    <name evidence="3" type="ORF">CGL52_07970</name>
</gene>
<evidence type="ECO:0000313" key="2">
    <source>
        <dbReference type="EMBL" id="RFA95336.1"/>
    </source>
</evidence>
<evidence type="ECO:0000313" key="5">
    <source>
        <dbReference type="Proteomes" id="UP000257123"/>
    </source>
</evidence>
<accession>A0A371QXR8</accession>
<keyword evidence="1" id="KW-0812">Transmembrane</keyword>
<dbReference type="EMBL" id="NMUE01000023">
    <property type="protein sequence ID" value="RFA95336.1"/>
    <property type="molecule type" value="Genomic_DNA"/>
</dbReference>
<dbReference type="RefSeq" id="WP_116421323.1">
    <property type="nucleotide sequence ID" value="NZ_DAIOPL010000031.1"/>
</dbReference>